<gene>
    <name evidence="4" type="ORF">PFCIRM138_09485</name>
</gene>
<dbReference type="KEGG" id="pfre:RM25_1562"/>
<dbReference type="CDD" id="cd03402">
    <property type="entry name" value="SPFH_like_u2"/>
    <property type="match status" value="1"/>
</dbReference>
<dbReference type="GO" id="GO:0006508">
    <property type="term" value="P:proteolysis"/>
    <property type="evidence" value="ECO:0007669"/>
    <property type="project" value="UniProtKB-KW"/>
</dbReference>
<keyword evidence="2" id="KW-0472">Membrane</keyword>
<dbReference type="PANTHER" id="PTHR43446">
    <property type="entry name" value="MEMBRANE PROTEIN-RELATED"/>
    <property type="match status" value="1"/>
</dbReference>
<keyword evidence="2" id="KW-1133">Transmembrane helix</keyword>
<dbReference type="SUPFAM" id="SSF117892">
    <property type="entry name" value="Band 7/SPFH domain"/>
    <property type="match status" value="1"/>
</dbReference>
<dbReference type="InterPro" id="IPR001107">
    <property type="entry name" value="Band_7"/>
</dbReference>
<feature type="transmembrane region" description="Helical" evidence="2">
    <location>
        <begin position="73"/>
        <end position="95"/>
    </location>
</feature>
<name>A0A0B7P0C8_PROFF</name>
<dbReference type="PATRIC" id="fig|66712.6.peg.1589"/>
<proteinExistence type="predicted"/>
<keyword evidence="2" id="KW-0812">Transmembrane</keyword>
<evidence type="ECO:0000256" key="1">
    <source>
        <dbReference type="SAM" id="MobiDB-lite"/>
    </source>
</evidence>
<organism evidence="4">
    <name type="scientific">Propionibacterium freudenreichii subsp. freudenreichii</name>
    <dbReference type="NCBI Taxonomy" id="66712"/>
    <lineage>
        <taxon>Bacteria</taxon>
        <taxon>Bacillati</taxon>
        <taxon>Actinomycetota</taxon>
        <taxon>Actinomycetes</taxon>
        <taxon>Propionibacteriales</taxon>
        <taxon>Propionibacteriaceae</taxon>
        <taxon>Propionibacterium</taxon>
    </lineage>
</organism>
<dbReference type="InterPro" id="IPR036013">
    <property type="entry name" value="Band_7/SPFH_dom_sf"/>
</dbReference>
<dbReference type="Gene3D" id="3.30.479.30">
    <property type="entry name" value="Band 7 domain"/>
    <property type="match status" value="1"/>
</dbReference>
<reference evidence="4" key="1">
    <citation type="submission" date="2014-08" db="EMBL/GenBank/DDBJ databases">
        <authorList>
            <person name="Falentin Helene"/>
        </authorList>
    </citation>
    <scope>NUCLEOTIDE SEQUENCE</scope>
</reference>
<keyword evidence="4" id="KW-0645">Protease</keyword>
<dbReference type="PANTHER" id="PTHR43446:SF1">
    <property type="entry name" value="BAND 7 DOMAIN-CONTAINING PROTEIN"/>
    <property type="match status" value="1"/>
</dbReference>
<evidence type="ECO:0000313" key="4">
    <source>
        <dbReference type="EMBL" id="CEP26723.1"/>
    </source>
</evidence>
<feature type="region of interest" description="Disordered" evidence="1">
    <location>
        <begin position="1"/>
        <end position="32"/>
    </location>
</feature>
<dbReference type="RefSeq" id="WP_044636268.1">
    <property type="nucleotide sequence ID" value="NZ_CP010341.1"/>
</dbReference>
<evidence type="ECO:0000256" key="2">
    <source>
        <dbReference type="SAM" id="Phobius"/>
    </source>
</evidence>
<dbReference type="GO" id="GO:0008233">
    <property type="term" value="F:peptidase activity"/>
    <property type="evidence" value="ECO:0007669"/>
    <property type="project" value="UniProtKB-KW"/>
</dbReference>
<dbReference type="Pfam" id="PF01145">
    <property type="entry name" value="Band_7"/>
    <property type="match status" value="1"/>
</dbReference>
<accession>A0A0B7P0C8</accession>
<feature type="domain" description="Band 7" evidence="3">
    <location>
        <begin position="90"/>
        <end position="254"/>
    </location>
</feature>
<dbReference type="SMART" id="SM00244">
    <property type="entry name" value="PHB"/>
    <property type="match status" value="1"/>
</dbReference>
<protein>
    <submittedName>
        <fullName evidence="4">Membrane protease subunits, stomatin/prohibitin homologs (Membrane protease subunit, stomatin/prohibitin homolog)</fullName>
    </submittedName>
</protein>
<sequence>MTTPQSPDASGTPLPDDALVHSPAGHPVGREGSRVDINERRAWAITGLPGILIALALLAVGAWLFLAEDMPEFSAPLGVVLAVIGLLLFSGLAVISPGQTRVVQFFGAYIGTVRRTGLVMTVPLTTRRKVSVKVNNFETNELKVNDSEGNPVNIAAIIVWQVADTAKSVFAVENAHEFVAVQSESALRHIAGAHPYDNGEPGAETLRGATEKVADELAAEVAARIAIAGLEVIEARISSLAYAPEIAQAMLQRQQASAVIAAREKIVEGAVTMVQNALNQLEEQDIVALDDGRKAAMVSNLLVVLCSDSRATPVVNAGTLYN</sequence>
<evidence type="ECO:0000259" key="3">
    <source>
        <dbReference type="SMART" id="SM00244"/>
    </source>
</evidence>
<dbReference type="AlphaFoldDB" id="A0A0B7P0C8"/>
<feature type="transmembrane region" description="Helical" evidence="2">
    <location>
        <begin position="42"/>
        <end position="67"/>
    </location>
</feature>
<dbReference type="EMBL" id="LM676420">
    <property type="protein sequence ID" value="CEP26723.1"/>
    <property type="molecule type" value="Genomic_DNA"/>
</dbReference>
<keyword evidence="4" id="KW-0378">Hydrolase</keyword>